<dbReference type="OMA" id="NELKWVT"/>
<keyword evidence="1" id="KW-0812">Transmembrane</keyword>
<evidence type="ECO:0000313" key="3">
    <source>
        <dbReference type="Proteomes" id="UP000030762"/>
    </source>
</evidence>
<gene>
    <name evidence="2" type="ORF">SDRG_14475</name>
</gene>
<protein>
    <submittedName>
        <fullName evidence="2">Uncharacterized protein</fullName>
    </submittedName>
</protein>
<accession>T0PQF0</accession>
<dbReference type="InParanoid" id="T0PQF0"/>
<evidence type="ECO:0000256" key="1">
    <source>
        <dbReference type="SAM" id="Phobius"/>
    </source>
</evidence>
<dbReference type="Proteomes" id="UP000030762">
    <property type="component" value="Unassembled WGS sequence"/>
</dbReference>
<feature type="transmembrane region" description="Helical" evidence="1">
    <location>
        <begin position="93"/>
        <end position="112"/>
    </location>
</feature>
<keyword evidence="3" id="KW-1185">Reference proteome</keyword>
<proteinExistence type="predicted"/>
<dbReference type="OrthoDB" id="66462at2759"/>
<evidence type="ECO:0000313" key="2">
    <source>
        <dbReference type="EMBL" id="EQC27724.1"/>
    </source>
</evidence>
<dbReference type="GeneID" id="19955202"/>
<feature type="transmembrane region" description="Helical" evidence="1">
    <location>
        <begin position="21"/>
        <end position="43"/>
    </location>
</feature>
<keyword evidence="1" id="KW-1133">Transmembrane helix</keyword>
<name>T0PQF0_SAPDV</name>
<feature type="transmembrane region" description="Helical" evidence="1">
    <location>
        <begin position="173"/>
        <end position="195"/>
    </location>
</feature>
<reference evidence="2 3" key="1">
    <citation type="submission" date="2012-04" db="EMBL/GenBank/DDBJ databases">
        <title>The Genome Sequence of Saprolegnia declina VS20.</title>
        <authorList>
            <consortium name="The Broad Institute Genome Sequencing Platform"/>
            <person name="Russ C."/>
            <person name="Nusbaum C."/>
            <person name="Tyler B."/>
            <person name="van West P."/>
            <person name="Dieguez-Uribeondo J."/>
            <person name="de Bruijn I."/>
            <person name="Tripathy S."/>
            <person name="Jiang R."/>
            <person name="Young S.K."/>
            <person name="Zeng Q."/>
            <person name="Gargeya S."/>
            <person name="Fitzgerald M."/>
            <person name="Haas B."/>
            <person name="Abouelleil A."/>
            <person name="Alvarado L."/>
            <person name="Arachchi H.M."/>
            <person name="Berlin A."/>
            <person name="Chapman S.B."/>
            <person name="Goldberg J."/>
            <person name="Griggs A."/>
            <person name="Gujja S."/>
            <person name="Hansen M."/>
            <person name="Howarth C."/>
            <person name="Imamovic A."/>
            <person name="Larimer J."/>
            <person name="McCowen C."/>
            <person name="Montmayeur A."/>
            <person name="Murphy C."/>
            <person name="Neiman D."/>
            <person name="Pearson M."/>
            <person name="Priest M."/>
            <person name="Roberts A."/>
            <person name="Saif S."/>
            <person name="Shea T."/>
            <person name="Sisk P."/>
            <person name="Sykes S."/>
            <person name="Wortman J."/>
            <person name="Nusbaum C."/>
            <person name="Birren B."/>
        </authorList>
    </citation>
    <scope>NUCLEOTIDE SEQUENCE [LARGE SCALE GENOMIC DNA]</scope>
    <source>
        <strain evidence="2 3">VS20</strain>
    </source>
</reference>
<dbReference type="RefSeq" id="XP_008618829.1">
    <property type="nucleotide sequence ID" value="XM_008620607.1"/>
</dbReference>
<dbReference type="AlphaFoldDB" id="T0PQF0"/>
<dbReference type="VEuPathDB" id="FungiDB:SDRG_14475"/>
<organism evidence="2 3">
    <name type="scientific">Saprolegnia diclina (strain VS20)</name>
    <dbReference type="NCBI Taxonomy" id="1156394"/>
    <lineage>
        <taxon>Eukaryota</taxon>
        <taxon>Sar</taxon>
        <taxon>Stramenopiles</taxon>
        <taxon>Oomycota</taxon>
        <taxon>Saprolegniomycetes</taxon>
        <taxon>Saprolegniales</taxon>
        <taxon>Saprolegniaceae</taxon>
        <taxon>Saprolegnia</taxon>
    </lineage>
</organism>
<keyword evidence="1" id="KW-0472">Membrane</keyword>
<sequence length="203" mass="22408">MALLDVAADAIAYCAETRLRIGLVVLYEALVTVAINVIGQVYVDGAAMTHGQVADLPLPDVRFGYTPIELHDLYASMGPVARRNFILFELFDIFFYMPAYVLLLSTLITAGYMRLRRPVSLLAYLPFLSVVADLLENAAHIFTAYDFTLQQSLRDMNWLLAAYTGAAANELKWVTLVASVGVLLVTWVRVLGFVAPPPHVKAN</sequence>
<dbReference type="EMBL" id="JH767203">
    <property type="protein sequence ID" value="EQC27724.1"/>
    <property type="molecule type" value="Genomic_DNA"/>
</dbReference>